<dbReference type="InterPro" id="IPR000836">
    <property type="entry name" value="PRTase_dom"/>
</dbReference>
<evidence type="ECO:0000259" key="2">
    <source>
        <dbReference type="Pfam" id="PF00156"/>
    </source>
</evidence>
<evidence type="ECO:0000313" key="4">
    <source>
        <dbReference type="Proteomes" id="UP000809081"/>
    </source>
</evidence>
<dbReference type="PANTHER" id="PTHR47505:SF1">
    <property type="entry name" value="DNA UTILIZATION PROTEIN YHGH"/>
    <property type="match status" value="1"/>
</dbReference>
<reference evidence="3 4" key="1">
    <citation type="submission" date="2021-01" db="EMBL/GenBank/DDBJ databases">
        <title>Genomic Encyclopedia of Type Strains, Phase IV (KMG-IV): sequencing the most valuable type-strain genomes for metagenomic binning, comparative biology and taxonomic classification.</title>
        <authorList>
            <person name="Goeker M."/>
        </authorList>
    </citation>
    <scope>NUCLEOTIDE SEQUENCE [LARGE SCALE GENOMIC DNA]</scope>
    <source>
        <strain evidence="3 4">DSM 27513</strain>
    </source>
</reference>
<feature type="domain" description="Phosphoribosyltransferase" evidence="2">
    <location>
        <begin position="183"/>
        <end position="218"/>
    </location>
</feature>
<dbReference type="EMBL" id="JAFBEI010000061">
    <property type="protein sequence ID" value="MBM7637084.1"/>
    <property type="molecule type" value="Genomic_DNA"/>
</dbReference>
<dbReference type="RefSeq" id="WP_205017934.1">
    <property type="nucleotide sequence ID" value="NZ_JAFBEI010000061.1"/>
</dbReference>
<dbReference type="Proteomes" id="UP000809081">
    <property type="component" value="Unassembled WGS sequence"/>
</dbReference>
<dbReference type="Gene3D" id="3.40.50.2020">
    <property type="match status" value="1"/>
</dbReference>
<dbReference type="PANTHER" id="PTHR47505">
    <property type="entry name" value="DNA UTILIZATION PROTEIN YHGH"/>
    <property type="match status" value="1"/>
</dbReference>
<dbReference type="Pfam" id="PF00156">
    <property type="entry name" value="Pribosyltran"/>
    <property type="match status" value="1"/>
</dbReference>
<evidence type="ECO:0000313" key="3">
    <source>
        <dbReference type="EMBL" id="MBM7637084.1"/>
    </source>
</evidence>
<protein>
    <submittedName>
        <fullName evidence="3">Competence protein ComFC</fullName>
    </submittedName>
</protein>
<dbReference type="SUPFAM" id="SSF53271">
    <property type="entry name" value="PRTase-like"/>
    <property type="match status" value="1"/>
</dbReference>
<name>A0ABS2PNS8_9STRE</name>
<dbReference type="CDD" id="cd06223">
    <property type="entry name" value="PRTases_typeI"/>
    <property type="match status" value="1"/>
</dbReference>
<organism evidence="3 4">
    <name type="scientific">Streptococcus saliviloxodontae</name>
    <dbReference type="NCBI Taxonomy" id="1349416"/>
    <lineage>
        <taxon>Bacteria</taxon>
        <taxon>Bacillati</taxon>
        <taxon>Bacillota</taxon>
        <taxon>Bacilli</taxon>
        <taxon>Lactobacillales</taxon>
        <taxon>Streptococcaceae</taxon>
        <taxon>Streptococcus</taxon>
    </lineage>
</organism>
<dbReference type="InterPro" id="IPR029057">
    <property type="entry name" value="PRTase-like"/>
</dbReference>
<dbReference type="InterPro" id="IPR051910">
    <property type="entry name" value="ComF/GntX_DNA_util-trans"/>
</dbReference>
<proteinExistence type="inferred from homology"/>
<accession>A0ABS2PNS8</accession>
<comment type="caution">
    <text evidence="3">The sequence shown here is derived from an EMBL/GenBank/DDBJ whole genome shotgun (WGS) entry which is preliminary data.</text>
</comment>
<keyword evidence="4" id="KW-1185">Reference proteome</keyword>
<comment type="similarity">
    <text evidence="1">Belongs to the ComF/GntX family.</text>
</comment>
<evidence type="ECO:0000256" key="1">
    <source>
        <dbReference type="ARBA" id="ARBA00008007"/>
    </source>
</evidence>
<sequence length="220" mass="25247">MTCLLCRESLSDTTYFLDIVLLKRKKATICPTCRSKFEEIAEAHCPTCFKSGTNQICKDCLFWQSQGEKVHHFALYRYNAAMKDYMSQFKFMGDYCLGEIFSKEIKSALSDYRDYCIVPIPMDTNSLDSRGYNQVETLLDFAGISYQQLFGKEKVEKQSSKSRQDRLSGVNPFYLREFLDLPDKILLVDDVYTTGATLKHAKTLLKQAGCSTIRTFSLAR</sequence>
<gene>
    <name evidence="3" type="ORF">JOC31_001919</name>
</gene>